<feature type="region of interest" description="Disordered" evidence="1">
    <location>
        <begin position="24"/>
        <end position="83"/>
    </location>
</feature>
<organism evidence="2 3">
    <name type="scientific">Ameiurus melas</name>
    <name type="common">Black bullhead</name>
    <name type="synonym">Silurus melas</name>
    <dbReference type="NCBI Taxonomy" id="219545"/>
    <lineage>
        <taxon>Eukaryota</taxon>
        <taxon>Metazoa</taxon>
        <taxon>Chordata</taxon>
        <taxon>Craniata</taxon>
        <taxon>Vertebrata</taxon>
        <taxon>Euteleostomi</taxon>
        <taxon>Actinopterygii</taxon>
        <taxon>Neopterygii</taxon>
        <taxon>Teleostei</taxon>
        <taxon>Ostariophysi</taxon>
        <taxon>Siluriformes</taxon>
        <taxon>Ictaluridae</taxon>
        <taxon>Ameiurus</taxon>
    </lineage>
</organism>
<gene>
    <name evidence="2" type="ORF">AMELA_G00272510</name>
</gene>
<dbReference type="EMBL" id="JAAGNN010000027">
    <property type="protein sequence ID" value="KAF4071384.1"/>
    <property type="molecule type" value="Genomic_DNA"/>
</dbReference>
<accession>A0A7J5ZL29</accession>
<evidence type="ECO:0000256" key="1">
    <source>
        <dbReference type="SAM" id="MobiDB-lite"/>
    </source>
</evidence>
<sequence>MRGARSPTCTLSWRRRRRAGLERFRKRWRSEKKRERTPSSPGGLVAAAGGFRFPKKKKQSPPNTLPHRPERLRVSRTVTCGLT</sequence>
<dbReference type="AlphaFoldDB" id="A0A7J5ZL29"/>
<name>A0A7J5ZL29_AMEME</name>
<protein>
    <submittedName>
        <fullName evidence="2">Uncharacterized protein</fullName>
    </submittedName>
</protein>
<dbReference type="Proteomes" id="UP000593565">
    <property type="component" value="Unassembled WGS sequence"/>
</dbReference>
<keyword evidence="3" id="KW-1185">Reference proteome</keyword>
<evidence type="ECO:0000313" key="3">
    <source>
        <dbReference type="Proteomes" id="UP000593565"/>
    </source>
</evidence>
<reference evidence="2 3" key="1">
    <citation type="submission" date="2020-02" db="EMBL/GenBank/DDBJ databases">
        <title>A chromosome-scale genome assembly of the black bullhead catfish (Ameiurus melas).</title>
        <authorList>
            <person name="Wen M."/>
            <person name="Zham M."/>
            <person name="Cabau C."/>
            <person name="Klopp C."/>
            <person name="Donnadieu C."/>
            <person name="Roques C."/>
            <person name="Bouchez O."/>
            <person name="Lampietro C."/>
            <person name="Jouanno E."/>
            <person name="Herpin A."/>
            <person name="Louis A."/>
            <person name="Berthelot C."/>
            <person name="Parey E."/>
            <person name="Roest-Crollius H."/>
            <person name="Braasch I."/>
            <person name="Postlethwait J."/>
            <person name="Robinson-Rechavi M."/>
            <person name="Echchiki A."/>
            <person name="Begum T."/>
            <person name="Montfort J."/>
            <person name="Schartl M."/>
            <person name="Bobe J."/>
            <person name="Guiguen Y."/>
        </authorList>
    </citation>
    <scope>NUCLEOTIDE SEQUENCE [LARGE SCALE GENOMIC DNA]</scope>
    <source>
        <strain evidence="2">M_S1</strain>
        <tissue evidence="2">Blood</tissue>
    </source>
</reference>
<comment type="caution">
    <text evidence="2">The sequence shown here is derived from an EMBL/GenBank/DDBJ whole genome shotgun (WGS) entry which is preliminary data.</text>
</comment>
<proteinExistence type="predicted"/>
<evidence type="ECO:0000313" key="2">
    <source>
        <dbReference type="EMBL" id="KAF4071384.1"/>
    </source>
</evidence>